<reference evidence="3 4" key="1">
    <citation type="submission" date="2018-11" db="EMBL/GenBank/DDBJ databases">
        <title>Genomic Encyclopedia of Type Strains, Phase IV (KMG-IV): sequencing the most valuable type-strain genomes for metagenomic binning, comparative biology and taxonomic classification.</title>
        <authorList>
            <person name="Goeker M."/>
        </authorList>
    </citation>
    <scope>NUCLEOTIDE SEQUENCE [LARGE SCALE GENOMIC DNA]</scope>
    <source>
        <strain evidence="3 4">DSM 16974</strain>
    </source>
</reference>
<evidence type="ECO:0000313" key="3">
    <source>
        <dbReference type="EMBL" id="ROQ20399.1"/>
    </source>
</evidence>
<feature type="chain" id="PRO_5018273963" evidence="1">
    <location>
        <begin position="22"/>
        <end position="170"/>
    </location>
</feature>
<dbReference type="Pfam" id="PF12713">
    <property type="entry name" value="DUF3806"/>
    <property type="match status" value="1"/>
</dbReference>
<dbReference type="OrthoDB" id="8781168at2"/>
<evidence type="ECO:0000256" key="1">
    <source>
        <dbReference type="SAM" id="SignalP"/>
    </source>
</evidence>
<keyword evidence="1" id="KW-0732">Signal</keyword>
<accession>A0A3N1NX47</accession>
<evidence type="ECO:0000259" key="2">
    <source>
        <dbReference type="Pfam" id="PF12713"/>
    </source>
</evidence>
<proteinExistence type="predicted"/>
<name>A0A3N1NX47_9GAMM</name>
<dbReference type="Proteomes" id="UP000273643">
    <property type="component" value="Unassembled WGS sequence"/>
</dbReference>
<comment type="caution">
    <text evidence="3">The sequence shown here is derived from an EMBL/GenBank/DDBJ whole genome shotgun (WGS) entry which is preliminary data.</text>
</comment>
<dbReference type="RefSeq" id="WP_123637558.1">
    <property type="nucleotide sequence ID" value="NZ_RJUK01000001.1"/>
</dbReference>
<dbReference type="EMBL" id="RJUK01000001">
    <property type="protein sequence ID" value="ROQ20399.1"/>
    <property type="molecule type" value="Genomic_DNA"/>
</dbReference>
<evidence type="ECO:0000313" key="4">
    <source>
        <dbReference type="Proteomes" id="UP000273643"/>
    </source>
</evidence>
<dbReference type="InterPro" id="IPR024266">
    <property type="entry name" value="DUF3806"/>
</dbReference>
<feature type="signal peptide" evidence="1">
    <location>
        <begin position="1"/>
        <end position="21"/>
    </location>
</feature>
<dbReference type="AlphaFoldDB" id="A0A3N1NX47"/>
<dbReference type="Gene3D" id="1.20.120.1090">
    <property type="match status" value="1"/>
</dbReference>
<sequence>MNKLCFGLGLLLLLASPATLAQEVTIEDLAWMDRNHMAQQVQRVDDLARTRVGSQIREDLSDLTTLQRIVDRELVDQDDRLTLQALGAVLGNVMAAEVDELEWKIYEDNRGRSRALCVEGTEECLFPITMLSRRMEVGLKPDVRQVYKDALALIEPYLPELPYGGAASRR</sequence>
<keyword evidence="4" id="KW-1185">Reference proteome</keyword>
<organism evidence="3 4">
    <name type="scientific">Marinimicrobium koreense</name>
    <dbReference type="NCBI Taxonomy" id="306545"/>
    <lineage>
        <taxon>Bacteria</taxon>
        <taxon>Pseudomonadati</taxon>
        <taxon>Pseudomonadota</taxon>
        <taxon>Gammaproteobacteria</taxon>
        <taxon>Cellvibrionales</taxon>
        <taxon>Cellvibrionaceae</taxon>
        <taxon>Marinimicrobium</taxon>
    </lineage>
</organism>
<gene>
    <name evidence="3" type="ORF">EDC38_1004</name>
</gene>
<protein>
    <submittedName>
        <fullName evidence="3">Uncharacterized protein DUF3806</fullName>
    </submittedName>
</protein>
<feature type="domain" description="DUF3806" evidence="2">
    <location>
        <begin position="62"/>
        <end position="147"/>
    </location>
</feature>